<name>A0A4Q0QEB4_9BRAD</name>
<evidence type="ECO:0000313" key="1">
    <source>
        <dbReference type="EMBL" id="RXG88705.1"/>
    </source>
</evidence>
<comment type="caution">
    <text evidence="1">The sequence shown here is derived from an EMBL/GenBank/DDBJ whole genome shotgun (WGS) entry which is preliminary data.</text>
</comment>
<accession>A0A4Q0QEB4</accession>
<dbReference type="EMBL" id="RKMK01000035">
    <property type="protein sequence ID" value="RXG88705.1"/>
    <property type="molecule type" value="Genomic_DNA"/>
</dbReference>
<keyword evidence="3" id="KW-1185">Reference proteome</keyword>
<protein>
    <submittedName>
        <fullName evidence="1">Uncharacterized protein</fullName>
    </submittedName>
</protein>
<dbReference type="EMBL" id="RDRA01000006">
    <property type="protein sequence ID" value="RXG96395.1"/>
    <property type="molecule type" value="Genomic_DNA"/>
</dbReference>
<dbReference type="AlphaFoldDB" id="A0A4Q0QEB4"/>
<sequence>MDQETATTSLGDVLGLGHVKDREAYEALDWLLARQARIENGLAKRHLKDGMLVLYDVTSSYFEGRQCPLAQYGHSEGFAPI</sequence>
<evidence type="ECO:0000313" key="3">
    <source>
        <dbReference type="Proteomes" id="UP000289946"/>
    </source>
</evidence>
<evidence type="ECO:0000313" key="4">
    <source>
        <dbReference type="Proteomes" id="UP000290174"/>
    </source>
</evidence>
<evidence type="ECO:0000313" key="2">
    <source>
        <dbReference type="EMBL" id="RXG96395.1"/>
    </source>
</evidence>
<dbReference type="Proteomes" id="UP000289946">
    <property type="component" value="Unassembled WGS sequence"/>
</dbReference>
<reference evidence="1 4" key="1">
    <citation type="submission" date="2018-11" db="EMBL/GenBank/DDBJ databases">
        <title>Bradyrhizobium sp. nov., isolated from effective nodules of peanut in China.</title>
        <authorList>
            <person name="Li Y."/>
        </authorList>
    </citation>
    <scope>NUCLEOTIDE SEQUENCE [LARGE SCALE GENOMIC DNA]</scope>
    <source>
        <strain evidence="1 4">CCBAU 51770</strain>
        <strain evidence="2 3">CCBAU 51781</strain>
    </source>
</reference>
<proteinExistence type="predicted"/>
<organism evidence="1 4">
    <name type="scientific">Bradyrhizobium zhanjiangense</name>
    <dbReference type="NCBI Taxonomy" id="1325107"/>
    <lineage>
        <taxon>Bacteria</taxon>
        <taxon>Pseudomonadati</taxon>
        <taxon>Pseudomonadota</taxon>
        <taxon>Alphaproteobacteria</taxon>
        <taxon>Hyphomicrobiales</taxon>
        <taxon>Nitrobacteraceae</taxon>
        <taxon>Bradyrhizobium</taxon>
    </lineage>
</organism>
<dbReference type="Proteomes" id="UP000290174">
    <property type="component" value="Unassembled WGS sequence"/>
</dbReference>
<gene>
    <name evidence="1" type="ORF">EAS61_28940</name>
    <name evidence="2" type="ORF">EAS62_12515</name>
</gene>